<protein>
    <submittedName>
        <fullName evidence="1">Uncharacterized protein</fullName>
    </submittedName>
</protein>
<keyword evidence="2" id="KW-1185">Reference proteome</keyword>
<dbReference type="SUPFAM" id="SSF56219">
    <property type="entry name" value="DNase I-like"/>
    <property type="match status" value="1"/>
</dbReference>
<dbReference type="AlphaFoldDB" id="A0A8W4FHX4"/>
<accession>A0A8W4FHX4</accession>
<dbReference type="Gene3D" id="3.60.10.10">
    <property type="entry name" value="Endonuclease/exonuclease/phosphatase"/>
    <property type="match status" value="1"/>
</dbReference>
<dbReference type="Proteomes" id="UP000008227">
    <property type="component" value="Chromosome 8"/>
</dbReference>
<evidence type="ECO:0000313" key="2">
    <source>
        <dbReference type="Proteomes" id="UP000008227"/>
    </source>
</evidence>
<dbReference type="InterPro" id="IPR036691">
    <property type="entry name" value="Endo/exonu/phosph_ase_sf"/>
</dbReference>
<name>A0A8W4FHX4_PIG</name>
<reference evidence="1" key="3">
    <citation type="submission" date="2025-09" db="UniProtKB">
        <authorList>
            <consortium name="Ensembl"/>
        </authorList>
    </citation>
    <scope>IDENTIFICATION</scope>
</reference>
<sequence length="99" mass="11617">MDRSSRQKINKETQALNDALNQMDFIDIYRRFHPKATEYTFFSSAHRTFSKMDHILGTNPTSVTLRKLKSYQASFLTTTLYDWKLTTRKNLQTTQTCGD</sequence>
<organism evidence="1 2">
    <name type="scientific">Sus scrofa</name>
    <name type="common">Pig</name>
    <dbReference type="NCBI Taxonomy" id="9823"/>
    <lineage>
        <taxon>Eukaryota</taxon>
        <taxon>Metazoa</taxon>
        <taxon>Chordata</taxon>
        <taxon>Craniata</taxon>
        <taxon>Vertebrata</taxon>
        <taxon>Euteleostomi</taxon>
        <taxon>Mammalia</taxon>
        <taxon>Eutheria</taxon>
        <taxon>Laurasiatheria</taxon>
        <taxon>Artiodactyla</taxon>
        <taxon>Suina</taxon>
        <taxon>Suidae</taxon>
        <taxon>Sus</taxon>
    </lineage>
</organism>
<evidence type="ECO:0000313" key="1">
    <source>
        <dbReference type="Ensembl" id="ENSSSCP00000078828.1"/>
    </source>
</evidence>
<reference evidence="1" key="1">
    <citation type="journal article" date="2020" name="Gigascience">
        <title>An improved pig reference genome sequence to enable pig genetics and genomics research.</title>
        <authorList>
            <person name="Warr A."/>
            <person name="Affara N."/>
            <person name="Aken B."/>
            <person name="Beiki H."/>
            <person name="Bickhart D.M."/>
            <person name="Billis K."/>
            <person name="Chow W."/>
            <person name="Eory L."/>
            <person name="Finlayson H.A."/>
            <person name="Flicek P."/>
            <person name="Giron C.G."/>
            <person name="Griffin D.K."/>
            <person name="Hall R."/>
            <person name="Hannum G."/>
            <person name="Hourlier T."/>
            <person name="Howe K."/>
            <person name="Hume D.A."/>
            <person name="Izuogu O."/>
            <person name="Kim K."/>
            <person name="Koren S."/>
            <person name="Liu H."/>
            <person name="Manchanda N."/>
            <person name="Martin F.J."/>
            <person name="Nonneman D.J."/>
            <person name="O'Connor R.E."/>
            <person name="Phillippy A.M."/>
            <person name="Rohrer G.A."/>
            <person name="Rosen B.D."/>
            <person name="Rund L.A."/>
            <person name="Sargent C.A."/>
            <person name="Schook L.B."/>
            <person name="Schroeder S.G."/>
            <person name="Schwartz A.S."/>
            <person name="Skinner B.M."/>
            <person name="Talbot R."/>
            <person name="Tseng E."/>
            <person name="Tuggle C.K."/>
            <person name="Watson M."/>
            <person name="Smith T.P.L."/>
            <person name="Archibald A.L."/>
        </authorList>
    </citation>
    <scope>NUCLEOTIDE SEQUENCE [LARGE SCALE GENOMIC DNA]</scope>
    <source>
        <strain evidence="1">Duroc</strain>
    </source>
</reference>
<reference evidence="1" key="2">
    <citation type="submission" date="2025-08" db="UniProtKB">
        <authorList>
            <consortium name="Ensembl"/>
        </authorList>
    </citation>
    <scope>IDENTIFICATION</scope>
</reference>
<proteinExistence type="predicted"/>
<dbReference type="Ensembl" id="ENSSSCT00000096578.1">
    <property type="protein sequence ID" value="ENSSSCP00000078828.1"/>
    <property type="gene ID" value="ENSSSCG00000062405.1"/>
</dbReference>
<dbReference type="GeneTree" id="ENSGT00950000183016"/>